<comment type="caution">
    <text evidence="2">The sequence shown here is derived from an EMBL/GenBank/DDBJ whole genome shotgun (WGS) entry which is preliminary data.</text>
</comment>
<protein>
    <submittedName>
        <fullName evidence="2">Uncharacterized protein</fullName>
    </submittedName>
</protein>
<dbReference type="EMBL" id="JAMKFB020000016">
    <property type="protein sequence ID" value="KAL0171705.1"/>
    <property type="molecule type" value="Genomic_DNA"/>
</dbReference>
<proteinExistence type="predicted"/>
<keyword evidence="1" id="KW-0812">Transmembrane</keyword>
<name>A0ABD0PCG0_CIRMR</name>
<feature type="non-terminal residue" evidence="2">
    <location>
        <position position="89"/>
    </location>
</feature>
<evidence type="ECO:0000256" key="1">
    <source>
        <dbReference type="SAM" id="Phobius"/>
    </source>
</evidence>
<dbReference type="AlphaFoldDB" id="A0ABD0PCG0"/>
<feature type="non-terminal residue" evidence="2">
    <location>
        <position position="1"/>
    </location>
</feature>
<accession>A0ABD0PCG0</accession>
<keyword evidence="3" id="KW-1185">Reference proteome</keyword>
<feature type="transmembrane region" description="Helical" evidence="1">
    <location>
        <begin position="59"/>
        <end position="86"/>
    </location>
</feature>
<keyword evidence="1" id="KW-1133">Transmembrane helix</keyword>
<gene>
    <name evidence="2" type="ORF">M9458_032016</name>
</gene>
<keyword evidence="1" id="KW-0472">Membrane</keyword>
<dbReference type="Proteomes" id="UP001529510">
    <property type="component" value="Unassembled WGS sequence"/>
</dbReference>
<reference evidence="2 3" key="1">
    <citation type="submission" date="2024-05" db="EMBL/GenBank/DDBJ databases">
        <title>Genome sequencing and assembly of Indian major carp, Cirrhinus mrigala (Hamilton, 1822).</title>
        <authorList>
            <person name="Mohindra V."/>
            <person name="Chowdhury L.M."/>
            <person name="Lal K."/>
            <person name="Jena J.K."/>
        </authorList>
    </citation>
    <scope>NUCLEOTIDE SEQUENCE [LARGE SCALE GENOMIC DNA]</scope>
    <source>
        <strain evidence="2">CM1030</strain>
        <tissue evidence="2">Blood</tissue>
    </source>
</reference>
<organism evidence="2 3">
    <name type="scientific">Cirrhinus mrigala</name>
    <name type="common">Mrigala</name>
    <dbReference type="NCBI Taxonomy" id="683832"/>
    <lineage>
        <taxon>Eukaryota</taxon>
        <taxon>Metazoa</taxon>
        <taxon>Chordata</taxon>
        <taxon>Craniata</taxon>
        <taxon>Vertebrata</taxon>
        <taxon>Euteleostomi</taxon>
        <taxon>Actinopterygii</taxon>
        <taxon>Neopterygii</taxon>
        <taxon>Teleostei</taxon>
        <taxon>Ostariophysi</taxon>
        <taxon>Cypriniformes</taxon>
        <taxon>Cyprinidae</taxon>
        <taxon>Labeoninae</taxon>
        <taxon>Labeonini</taxon>
        <taxon>Cirrhinus</taxon>
    </lineage>
</organism>
<sequence length="89" mass="9462">AFGIIPGKRIMEPPTVTVSDFTEYYPSIQQNSSFMEEPAGLLSNWSEGSEPKAVKGSTAVAIAVCITALYSVICVVGLFGNILVMYGVV</sequence>
<evidence type="ECO:0000313" key="3">
    <source>
        <dbReference type="Proteomes" id="UP001529510"/>
    </source>
</evidence>
<evidence type="ECO:0000313" key="2">
    <source>
        <dbReference type="EMBL" id="KAL0171705.1"/>
    </source>
</evidence>